<dbReference type="Proteomes" id="UP000607559">
    <property type="component" value="Unassembled WGS sequence"/>
</dbReference>
<feature type="coiled-coil region" evidence="1">
    <location>
        <begin position="1"/>
        <end position="28"/>
    </location>
</feature>
<evidence type="ECO:0000313" key="2">
    <source>
        <dbReference type="EMBL" id="GGB20041.1"/>
    </source>
</evidence>
<keyword evidence="1" id="KW-0175">Coiled coil</keyword>
<protein>
    <submittedName>
        <fullName evidence="2">Uncharacterized protein</fullName>
    </submittedName>
</protein>
<proteinExistence type="predicted"/>
<gene>
    <name evidence="2" type="ORF">GCM10011511_49690</name>
</gene>
<name>A0A8J2UHS5_9BACT</name>
<keyword evidence="3" id="KW-1185">Reference proteome</keyword>
<reference evidence="2" key="2">
    <citation type="submission" date="2020-09" db="EMBL/GenBank/DDBJ databases">
        <authorList>
            <person name="Sun Q."/>
            <person name="Zhou Y."/>
        </authorList>
    </citation>
    <scope>NUCLEOTIDE SEQUENCE</scope>
    <source>
        <strain evidence="2">CGMCC 1.15448</strain>
    </source>
</reference>
<evidence type="ECO:0000313" key="3">
    <source>
        <dbReference type="Proteomes" id="UP000607559"/>
    </source>
</evidence>
<dbReference type="EMBL" id="BMJC01000006">
    <property type="protein sequence ID" value="GGB20041.1"/>
    <property type="molecule type" value="Genomic_DNA"/>
</dbReference>
<sequence length="190" mass="22261">MDKLEFIIREKQAELKGLQAELNEALTGIESPDYETAGRIQPLIYGVMAEIERLERLLLVRPTPRDFQFYLSSLLTDDTCTVLELWTQIKDYWSDVTIRLLEIRKLKTSHGISCTLRLIEPADRHLNAEWTTCALQHIGWKASQGGRAFYYKTRLRSPDHFDAFCQMMSVTLLESLASLWRHGQQYFRYR</sequence>
<evidence type="ECO:0000256" key="1">
    <source>
        <dbReference type="SAM" id="Coils"/>
    </source>
</evidence>
<dbReference type="RefSeq" id="WP_188936949.1">
    <property type="nucleotide sequence ID" value="NZ_BMJC01000006.1"/>
</dbReference>
<reference evidence="2" key="1">
    <citation type="journal article" date="2014" name="Int. J. Syst. Evol. Microbiol.">
        <title>Complete genome sequence of Corynebacterium casei LMG S-19264T (=DSM 44701T), isolated from a smear-ripened cheese.</title>
        <authorList>
            <consortium name="US DOE Joint Genome Institute (JGI-PGF)"/>
            <person name="Walter F."/>
            <person name="Albersmeier A."/>
            <person name="Kalinowski J."/>
            <person name="Ruckert C."/>
        </authorList>
    </citation>
    <scope>NUCLEOTIDE SEQUENCE</scope>
    <source>
        <strain evidence="2">CGMCC 1.15448</strain>
    </source>
</reference>
<dbReference type="AlphaFoldDB" id="A0A8J2UHS5"/>
<organism evidence="2 3">
    <name type="scientific">Puia dinghuensis</name>
    <dbReference type="NCBI Taxonomy" id="1792502"/>
    <lineage>
        <taxon>Bacteria</taxon>
        <taxon>Pseudomonadati</taxon>
        <taxon>Bacteroidota</taxon>
        <taxon>Chitinophagia</taxon>
        <taxon>Chitinophagales</taxon>
        <taxon>Chitinophagaceae</taxon>
        <taxon>Puia</taxon>
    </lineage>
</organism>
<comment type="caution">
    <text evidence="2">The sequence shown here is derived from an EMBL/GenBank/DDBJ whole genome shotgun (WGS) entry which is preliminary data.</text>
</comment>
<accession>A0A8J2UHS5</accession>